<gene>
    <name evidence="4" type="ORF">UFOPK1358_01485</name>
</gene>
<keyword evidence="1" id="KW-0238">DNA-binding</keyword>
<name>A0A6J6CG12_9ZZZZ</name>
<dbReference type="InterPro" id="IPR001647">
    <property type="entry name" value="HTH_TetR"/>
</dbReference>
<evidence type="ECO:0000256" key="1">
    <source>
        <dbReference type="ARBA" id="ARBA00023125"/>
    </source>
</evidence>
<sequence>MQAADGALGAQPTQVTDRRTAQREDTRARLFTETVEEFKRCGFAGTEISAITQRVGLTRGAFYVHFAGKDEVLRELLLIEEHRIAAAALVVSEQSGSVEDVFAAVVKAVLAAERRLGRRLVRDLCAGQFRPEVAQSQDVADHPVGLMLVGVLVKRVPEVDAVDLAMTFLTGMFGLLAIEDAPLAARRRRLDLLVRITSKGR</sequence>
<dbReference type="PROSITE" id="PS50977">
    <property type="entry name" value="HTH_TETR_2"/>
    <property type="match status" value="1"/>
</dbReference>
<organism evidence="4">
    <name type="scientific">freshwater metagenome</name>
    <dbReference type="NCBI Taxonomy" id="449393"/>
    <lineage>
        <taxon>unclassified sequences</taxon>
        <taxon>metagenomes</taxon>
        <taxon>ecological metagenomes</taxon>
    </lineage>
</organism>
<evidence type="ECO:0000256" key="2">
    <source>
        <dbReference type="SAM" id="MobiDB-lite"/>
    </source>
</evidence>
<dbReference type="GO" id="GO:0003677">
    <property type="term" value="F:DNA binding"/>
    <property type="evidence" value="ECO:0007669"/>
    <property type="project" value="UniProtKB-KW"/>
</dbReference>
<dbReference type="Pfam" id="PF00440">
    <property type="entry name" value="TetR_N"/>
    <property type="match status" value="1"/>
</dbReference>
<feature type="domain" description="HTH tetR-type" evidence="3">
    <location>
        <begin position="24"/>
        <end position="84"/>
    </location>
</feature>
<dbReference type="Gene3D" id="1.10.357.10">
    <property type="entry name" value="Tetracycline Repressor, domain 2"/>
    <property type="match status" value="1"/>
</dbReference>
<dbReference type="EMBL" id="CAEZSF010000166">
    <property type="protein sequence ID" value="CAB4548818.1"/>
    <property type="molecule type" value="Genomic_DNA"/>
</dbReference>
<accession>A0A6J6CG12</accession>
<dbReference type="SUPFAM" id="SSF46689">
    <property type="entry name" value="Homeodomain-like"/>
    <property type="match status" value="1"/>
</dbReference>
<reference evidence="4" key="1">
    <citation type="submission" date="2020-05" db="EMBL/GenBank/DDBJ databases">
        <authorList>
            <person name="Chiriac C."/>
            <person name="Salcher M."/>
            <person name="Ghai R."/>
            <person name="Kavagutti S V."/>
        </authorList>
    </citation>
    <scope>NUCLEOTIDE SEQUENCE</scope>
</reference>
<protein>
    <submittedName>
        <fullName evidence="4">Unannotated protein</fullName>
    </submittedName>
</protein>
<dbReference type="AlphaFoldDB" id="A0A6J6CG12"/>
<proteinExistence type="predicted"/>
<dbReference type="PANTHER" id="PTHR43479">
    <property type="entry name" value="ACREF/ENVCD OPERON REPRESSOR-RELATED"/>
    <property type="match status" value="1"/>
</dbReference>
<dbReference type="InterPro" id="IPR009057">
    <property type="entry name" value="Homeodomain-like_sf"/>
</dbReference>
<evidence type="ECO:0000259" key="3">
    <source>
        <dbReference type="PROSITE" id="PS50977"/>
    </source>
</evidence>
<dbReference type="InterPro" id="IPR050624">
    <property type="entry name" value="HTH-type_Tx_Regulator"/>
</dbReference>
<evidence type="ECO:0000313" key="4">
    <source>
        <dbReference type="EMBL" id="CAB4548818.1"/>
    </source>
</evidence>
<feature type="region of interest" description="Disordered" evidence="2">
    <location>
        <begin position="1"/>
        <end position="23"/>
    </location>
</feature>
<dbReference type="PANTHER" id="PTHR43479:SF11">
    <property type="entry name" value="ACREF_ENVCD OPERON REPRESSOR-RELATED"/>
    <property type="match status" value="1"/>
</dbReference>